<comment type="caution">
    <text evidence="1">The sequence shown here is derived from an EMBL/GenBank/DDBJ whole genome shotgun (WGS) entry which is preliminary data.</text>
</comment>
<evidence type="ECO:0000313" key="2">
    <source>
        <dbReference type="Proteomes" id="UP000887116"/>
    </source>
</evidence>
<dbReference type="AlphaFoldDB" id="A0A8X6F1U6"/>
<evidence type="ECO:0000313" key="1">
    <source>
        <dbReference type="EMBL" id="GFQ67286.1"/>
    </source>
</evidence>
<sequence length="92" mass="10243">MLDAKCVITEFSVFHSDAGDIEQHLKSEKHKTADHATSSSSSMLNFFKKSDESTSKDLDIAAAEGIRAYHTIQENHCFRSNDCASKLIQSCF</sequence>
<name>A0A8X6F1U6_TRICU</name>
<gene>
    <name evidence="1" type="primary">EVAR_66578_1</name>
    <name evidence="1" type="ORF">TNCT_258431</name>
</gene>
<dbReference type="OrthoDB" id="6434586at2759"/>
<keyword evidence="2" id="KW-1185">Reference proteome</keyword>
<organism evidence="1 2">
    <name type="scientific">Trichonephila clavata</name>
    <name type="common">Joro spider</name>
    <name type="synonym">Nephila clavata</name>
    <dbReference type="NCBI Taxonomy" id="2740835"/>
    <lineage>
        <taxon>Eukaryota</taxon>
        <taxon>Metazoa</taxon>
        <taxon>Ecdysozoa</taxon>
        <taxon>Arthropoda</taxon>
        <taxon>Chelicerata</taxon>
        <taxon>Arachnida</taxon>
        <taxon>Araneae</taxon>
        <taxon>Araneomorphae</taxon>
        <taxon>Entelegynae</taxon>
        <taxon>Araneoidea</taxon>
        <taxon>Nephilidae</taxon>
        <taxon>Trichonephila</taxon>
    </lineage>
</organism>
<dbReference type="EMBL" id="BMAO01000500">
    <property type="protein sequence ID" value="GFQ67286.1"/>
    <property type="molecule type" value="Genomic_DNA"/>
</dbReference>
<protein>
    <submittedName>
        <fullName evidence="1">Uncharacterized protein</fullName>
    </submittedName>
</protein>
<accession>A0A8X6F1U6</accession>
<reference evidence="1" key="1">
    <citation type="submission" date="2020-07" db="EMBL/GenBank/DDBJ databases">
        <title>Multicomponent nature underlies the extraordinary mechanical properties of spider dragline silk.</title>
        <authorList>
            <person name="Kono N."/>
            <person name="Nakamura H."/>
            <person name="Mori M."/>
            <person name="Yoshida Y."/>
            <person name="Ohtoshi R."/>
            <person name="Malay A.D."/>
            <person name="Moran D.A.P."/>
            <person name="Tomita M."/>
            <person name="Numata K."/>
            <person name="Arakawa K."/>
        </authorList>
    </citation>
    <scope>NUCLEOTIDE SEQUENCE</scope>
</reference>
<proteinExistence type="predicted"/>
<dbReference type="Proteomes" id="UP000887116">
    <property type="component" value="Unassembled WGS sequence"/>
</dbReference>